<organism evidence="5">
    <name type="scientific">mine drainage metagenome</name>
    <dbReference type="NCBI Taxonomy" id="410659"/>
    <lineage>
        <taxon>unclassified sequences</taxon>
        <taxon>metagenomes</taxon>
        <taxon>ecological metagenomes</taxon>
    </lineage>
</organism>
<dbReference type="AlphaFoldDB" id="T1A5N1"/>
<dbReference type="Pfam" id="PF25954">
    <property type="entry name" value="Beta-barrel_RND_2"/>
    <property type="match status" value="1"/>
</dbReference>
<dbReference type="PANTHER" id="PTHR30386:SF19">
    <property type="entry name" value="MULTIDRUG EXPORT PROTEIN EMRA-RELATED"/>
    <property type="match status" value="1"/>
</dbReference>
<keyword evidence="2" id="KW-0812">Transmembrane</keyword>
<evidence type="ECO:0000256" key="2">
    <source>
        <dbReference type="SAM" id="Phobius"/>
    </source>
</evidence>
<name>T1A5N1_9ZZZZ</name>
<reference evidence="5" key="2">
    <citation type="journal article" date="2014" name="ISME J.">
        <title>Microbial stratification in low pH oxic and suboxic macroscopic growths along an acid mine drainage.</title>
        <authorList>
            <person name="Mendez-Garcia C."/>
            <person name="Mesa V."/>
            <person name="Sprenger R.R."/>
            <person name="Richter M."/>
            <person name="Diez M.S."/>
            <person name="Solano J."/>
            <person name="Bargiela R."/>
            <person name="Golyshina O.V."/>
            <person name="Manteca A."/>
            <person name="Ramos J.L."/>
            <person name="Gallego J.R."/>
            <person name="Llorente I."/>
            <person name="Martins Dos Santos V.A."/>
            <person name="Jensen O.N."/>
            <person name="Pelaez A.I."/>
            <person name="Sanchez J."/>
            <person name="Ferrer M."/>
        </authorList>
    </citation>
    <scope>NUCLEOTIDE SEQUENCE</scope>
</reference>
<evidence type="ECO:0000259" key="4">
    <source>
        <dbReference type="Pfam" id="PF25954"/>
    </source>
</evidence>
<dbReference type="Gene3D" id="2.40.50.100">
    <property type="match status" value="1"/>
</dbReference>
<keyword evidence="2" id="KW-0472">Membrane</keyword>
<protein>
    <submittedName>
        <fullName evidence="5">Secretion protein HlyD family protein</fullName>
    </submittedName>
</protein>
<dbReference type="EMBL" id="AUZX01013240">
    <property type="protein sequence ID" value="EQD36184.1"/>
    <property type="molecule type" value="Genomic_DNA"/>
</dbReference>
<dbReference type="PANTHER" id="PTHR30386">
    <property type="entry name" value="MEMBRANE FUSION SUBUNIT OF EMRAB-TOLC MULTIDRUG EFFLUX PUMP"/>
    <property type="match status" value="1"/>
</dbReference>
<accession>T1A5N1</accession>
<feature type="domain" description="Multidrug resistance protein MdtA-like barrel-sandwich hybrid" evidence="3">
    <location>
        <begin position="63"/>
        <end position="253"/>
    </location>
</feature>
<reference evidence="5" key="1">
    <citation type="submission" date="2013-08" db="EMBL/GenBank/DDBJ databases">
        <authorList>
            <person name="Mendez C."/>
            <person name="Richter M."/>
            <person name="Ferrer M."/>
            <person name="Sanchez J."/>
        </authorList>
    </citation>
    <scope>NUCLEOTIDE SEQUENCE</scope>
</reference>
<dbReference type="InterPro" id="IPR058625">
    <property type="entry name" value="MdtA-like_BSH"/>
</dbReference>
<keyword evidence="2" id="KW-1133">Transmembrane helix</keyword>
<gene>
    <name evidence="5" type="ORF">B1A_17974</name>
</gene>
<dbReference type="InterPro" id="IPR058792">
    <property type="entry name" value="Beta-barrel_RND_2"/>
</dbReference>
<dbReference type="SUPFAM" id="SSF111369">
    <property type="entry name" value="HlyD-like secretion proteins"/>
    <property type="match status" value="2"/>
</dbReference>
<dbReference type="Gene3D" id="1.10.287.470">
    <property type="entry name" value="Helix hairpin bin"/>
    <property type="match status" value="1"/>
</dbReference>
<sequence length="312" mass="33978">MNDSAQDGEAVSAADPAARPLGARLRPLLLWGVPLLAIAAALYFYLTSGRYVSTEDAYLRAAQVAVSADVSGRVVARYVHDNERVRRGEVLFRLDDRPFVIAEQAARARLAAARLAVESLEADYRADEAALASDRSRRAYAQREYHRQVRLLKIGVSSKSQFDRARLALQQSRQAVSGAKQRIEAVLAQLGGSADIPLDQHPQVAEAQAALNHALLELSYTTVRAPMAGIVTEVQHLQVGDYLPRATKAFVLVSTHDMWIAADYKEDVLAKVRPGEKATVTIDDYPGRTFHAVVASITPGTGAQFAILPPQN</sequence>
<comment type="caution">
    <text evidence="5">The sequence shown here is derived from an EMBL/GenBank/DDBJ whole genome shotgun (WGS) entry which is preliminary data.</text>
</comment>
<feature type="domain" description="CusB-like beta-barrel" evidence="4">
    <location>
        <begin position="258"/>
        <end position="301"/>
    </location>
</feature>
<dbReference type="Pfam" id="PF25917">
    <property type="entry name" value="BSH_RND"/>
    <property type="match status" value="1"/>
</dbReference>
<evidence type="ECO:0000259" key="3">
    <source>
        <dbReference type="Pfam" id="PF25917"/>
    </source>
</evidence>
<dbReference type="Gene3D" id="2.40.30.170">
    <property type="match status" value="1"/>
</dbReference>
<dbReference type="InterPro" id="IPR050739">
    <property type="entry name" value="MFP"/>
</dbReference>
<proteinExistence type="predicted"/>
<evidence type="ECO:0000256" key="1">
    <source>
        <dbReference type="ARBA" id="ARBA00004196"/>
    </source>
</evidence>
<comment type="subcellular location">
    <subcellularLocation>
        <location evidence="1">Cell envelope</location>
    </subcellularLocation>
</comment>
<evidence type="ECO:0000313" key="5">
    <source>
        <dbReference type="EMBL" id="EQD36184.1"/>
    </source>
</evidence>
<dbReference type="GO" id="GO:0030313">
    <property type="term" value="C:cell envelope"/>
    <property type="evidence" value="ECO:0007669"/>
    <property type="project" value="UniProtKB-SubCell"/>
</dbReference>
<feature type="transmembrane region" description="Helical" evidence="2">
    <location>
        <begin position="28"/>
        <end position="46"/>
    </location>
</feature>
<feature type="non-terminal residue" evidence="5">
    <location>
        <position position="312"/>
    </location>
</feature>